<dbReference type="Gene3D" id="1.25.40.10">
    <property type="entry name" value="Tetratricopeptide repeat domain"/>
    <property type="match status" value="2"/>
</dbReference>
<dbReference type="Proteomes" id="UP000215509">
    <property type="component" value="Unassembled WGS sequence"/>
</dbReference>
<dbReference type="OrthoDB" id="2658522at2"/>
<dbReference type="SUPFAM" id="SSF48452">
    <property type="entry name" value="TPR-like"/>
    <property type="match status" value="1"/>
</dbReference>
<reference evidence="4 5" key="1">
    <citation type="submission" date="2017-07" db="EMBL/GenBank/DDBJ databases">
        <title>Genome sequencing and assembly of Paenibacillus rigui.</title>
        <authorList>
            <person name="Mayilraj S."/>
        </authorList>
    </citation>
    <scope>NUCLEOTIDE SEQUENCE [LARGE SCALE GENOMIC DNA]</scope>
    <source>
        <strain evidence="4 5">JCM 16352</strain>
    </source>
</reference>
<name>A0A229UX39_9BACL</name>
<dbReference type="PROSITE" id="PS50005">
    <property type="entry name" value="TPR"/>
    <property type="match status" value="3"/>
</dbReference>
<organism evidence="4 5">
    <name type="scientific">Paenibacillus rigui</name>
    <dbReference type="NCBI Taxonomy" id="554312"/>
    <lineage>
        <taxon>Bacteria</taxon>
        <taxon>Bacillati</taxon>
        <taxon>Bacillota</taxon>
        <taxon>Bacilli</taxon>
        <taxon>Bacillales</taxon>
        <taxon>Paenibacillaceae</taxon>
        <taxon>Paenibacillus</taxon>
    </lineage>
</organism>
<dbReference type="PANTHER" id="PTHR45831">
    <property type="entry name" value="LD24721P"/>
    <property type="match status" value="1"/>
</dbReference>
<dbReference type="Pfam" id="PF13414">
    <property type="entry name" value="TPR_11"/>
    <property type="match status" value="1"/>
</dbReference>
<accession>A0A229UX39</accession>
<comment type="caution">
    <text evidence="4">The sequence shown here is derived from an EMBL/GenBank/DDBJ whole genome shotgun (WGS) entry which is preliminary data.</text>
</comment>
<dbReference type="InterPro" id="IPR047150">
    <property type="entry name" value="SGT"/>
</dbReference>
<dbReference type="InterPro" id="IPR019734">
    <property type="entry name" value="TPR_rpt"/>
</dbReference>
<dbReference type="InterPro" id="IPR011990">
    <property type="entry name" value="TPR-like_helical_dom_sf"/>
</dbReference>
<feature type="repeat" description="TPR" evidence="3">
    <location>
        <begin position="118"/>
        <end position="151"/>
    </location>
</feature>
<keyword evidence="1" id="KW-0677">Repeat</keyword>
<dbReference type="EMBL" id="NMQW01000002">
    <property type="protein sequence ID" value="OXM88042.1"/>
    <property type="molecule type" value="Genomic_DNA"/>
</dbReference>
<dbReference type="GO" id="GO:0072380">
    <property type="term" value="C:TRC complex"/>
    <property type="evidence" value="ECO:0007669"/>
    <property type="project" value="TreeGrafter"/>
</dbReference>
<evidence type="ECO:0000313" key="4">
    <source>
        <dbReference type="EMBL" id="OXM88042.1"/>
    </source>
</evidence>
<keyword evidence="5" id="KW-1185">Reference proteome</keyword>
<dbReference type="AlphaFoldDB" id="A0A229UX39"/>
<keyword evidence="2 3" id="KW-0802">TPR repeat</keyword>
<dbReference type="PROSITE" id="PS50293">
    <property type="entry name" value="TPR_REGION"/>
    <property type="match status" value="1"/>
</dbReference>
<dbReference type="Pfam" id="PF13181">
    <property type="entry name" value="TPR_8"/>
    <property type="match status" value="1"/>
</dbReference>
<evidence type="ECO:0000313" key="5">
    <source>
        <dbReference type="Proteomes" id="UP000215509"/>
    </source>
</evidence>
<dbReference type="PANTHER" id="PTHR45831:SF2">
    <property type="entry name" value="LD24721P"/>
    <property type="match status" value="1"/>
</dbReference>
<evidence type="ECO:0000256" key="3">
    <source>
        <dbReference type="PROSITE-ProRule" id="PRU00339"/>
    </source>
</evidence>
<feature type="repeat" description="TPR" evidence="3">
    <location>
        <begin position="3"/>
        <end position="36"/>
    </location>
</feature>
<evidence type="ECO:0000256" key="2">
    <source>
        <dbReference type="ARBA" id="ARBA00022803"/>
    </source>
</evidence>
<dbReference type="RefSeq" id="WP_094013289.1">
    <property type="nucleotide sequence ID" value="NZ_NMQW01000002.1"/>
</dbReference>
<protein>
    <submittedName>
        <fullName evidence="4">Uncharacterized protein</fullName>
    </submittedName>
</protein>
<evidence type="ECO:0000256" key="1">
    <source>
        <dbReference type="ARBA" id="ARBA00022737"/>
    </source>
</evidence>
<dbReference type="GO" id="GO:0060090">
    <property type="term" value="F:molecular adaptor activity"/>
    <property type="evidence" value="ECO:0007669"/>
    <property type="project" value="TreeGrafter"/>
</dbReference>
<gene>
    <name evidence="4" type="ORF">CF651_02810</name>
</gene>
<dbReference type="GO" id="GO:0016020">
    <property type="term" value="C:membrane"/>
    <property type="evidence" value="ECO:0007669"/>
    <property type="project" value="TreeGrafter"/>
</dbReference>
<feature type="repeat" description="TPR" evidence="3">
    <location>
        <begin position="37"/>
        <end position="70"/>
    </location>
</feature>
<dbReference type="GO" id="GO:0006620">
    <property type="term" value="P:post-translational protein targeting to endoplasmic reticulum membrane"/>
    <property type="evidence" value="ECO:0007669"/>
    <property type="project" value="TreeGrafter"/>
</dbReference>
<sequence length="171" mass="20120">MDGEGLIKKAYEAILNNDFEQAIEWFERAIAMNPDNATFHYKLSITYSRSNKLHKAIHHATQAMKLDPEEDHYIFHLQHLQARQTIRQAEKYFNGSEEQLWMAVALLKQAIMLDSLSWEAYLMLGLAYSRLKEYSQAIQAIRELLKLDPEHEIGRQLLDEYQLKLKQLLRS</sequence>
<proteinExistence type="predicted"/>
<dbReference type="SMART" id="SM00028">
    <property type="entry name" value="TPR"/>
    <property type="match status" value="3"/>
</dbReference>